<reference evidence="1" key="1">
    <citation type="submission" date="2019-04" db="EMBL/GenBank/DDBJ databases">
        <title>Microbes associate with the intestines of laboratory mice.</title>
        <authorList>
            <person name="Navarre W."/>
            <person name="Wong E."/>
            <person name="Huang K."/>
            <person name="Tropini C."/>
            <person name="Ng K."/>
            <person name="Yu B."/>
        </authorList>
    </citation>
    <scope>NUCLEOTIDE SEQUENCE</scope>
    <source>
        <strain evidence="1">NM09_H32</strain>
    </source>
</reference>
<dbReference type="Proteomes" id="UP000308836">
    <property type="component" value="Unassembled WGS sequence"/>
</dbReference>
<keyword evidence="2" id="KW-1185">Reference proteome</keyword>
<dbReference type="EMBL" id="SRYG01000016">
    <property type="protein sequence ID" value="TGY65508.1"/>
    <property type="molecule type" value="Genomic_DNA"/>
</dbReference>
<evidence type="ECO:0000313" key="1">
    <source>
        <dbReference type="EMBL" id="TGY65508.1"/>
    </source>
</evidence>
<accession>A0AC61R656</accession>
<comment type="caution">
    <text evidence="1">The sequence shown here is derived from an EMBL/GenBank/DDBJ whole genome shotgun (WGS) entry which is preliminary data.</text>
</comment>
<proteinExistence type="predicted"/>
<sequence>MKAILYVVVKGSLQDVRAIQEILKKRISDISFSPDREQPSLNDCIEFYASFQIEKDQLPALECFLNNDWTGDSGDLESYGFNTKMFDSRVYYLRLQYD</sequence>
<organism evidence="1 2">
    <name type="scientific">Dubosiella muris</name>
    <dbReference type="NCBI Taxonomy" id="3038133"/>
    <lineage>
        <taxon>Bacteria</taxon>
        <taxon>Bacillati</taxon>
        <taxon>Bacillota</taxon>
        <taxon>Erysipelotrichia</taxon>
        <taxon>Erysipelotrichales</taxon>
        <taxon>Erysipelotrichaceae</taxon>
        <taxon>Dubosiella</taxon>
    </lineage>
</organism>
<evidence type="ECO:0000313" key="2">
    <source>
        <dbReference type="Proteomes" id="UP000308836"/>
    </source>
</evidence>
<protein>
    <submittedName>
        <fullName evidence="1">Uncharacterized protein</fullName>
    </submittedName>
</protein>
<name>A0AC61R656_9FIRM</name>
<gene>
    <name evidence="1" type="ORF">E5336_08070</name>
</gene>